<dbReference type="Proteomes" id="UP001246244">
    <property type="component" value="Unassembled WGS sequence"/>
</dbReference>
<keyword evidence="2" id="KW-1185">Reference proteome</keyword>
<organism evidence="1 2">
    <name type="scientific">Methanosarcina baikalica</name>
    <dbReference type="NCBI Taxonomy" id="3073890"/>
    <lineage>
        <taxon>Archaea</taxon>
        <taxon>Methanobacteriati</taxon>
        <taxon>Methanobacteriota</taxon>
        <taxon>Stenosarchaea group</taxon>
        <taxon>Methanomicrobia</taxon>
        <taxon>Methanosarcinales</taxon>
        <taxon>Methanosarcinaceae</taxon>
        <taxon>Methanosarcina</taxon>
    </lineage>
</organism>
<name>A0ABU2CZS2_9EURY</name>
<gene>
    <name evidence="1" type="ORF">RG963_05465</name>
</gene>
<reference evidence="2" key="1">
    <citation type="submission" date="2023-07" db="EMBL/GenBank/DDBJ databases">
        <title>Whole-genome sequencing of a new Methanosarcina sp. Z-7115.</title>
        <authorList>
            <person name="Zhilina T.N."/>
            <person name="Merkel A.Y."/>
        </authorList>
    </citation>
    <scope>NUCLEOTIDE SEQUENCE [LARGE SCALE GENOMIC DNA]</scope>
    <source>
        <strain evidence="2">Z-7115</strain>
    </source>
</reference>
<dbReference type="RefSeq" id="WP_310575266.1">
    <property type="nucleotide sequence ID" value="NZ_JAVKPK010000016.1"/>
</dbReference>
<accession>A0ABU2CZS2</accession>
<proteinExistence type="predicted"/>
<evidence type="ECO:0000313" key="2">
    <source>
        <dbReference type="Proteomes" id="UP001246244"/>
    </source>
</evidence>
<evidence type="ECO:0000313" key="1">
    <source>
        <dbReference type="EMBL" id="MDR7665239.1"/>
    </source>
</evidence>
<comment type="caution">
    <text evidence="1">The sequence shown here is derived from an EMBL/GenBank/DDBJ whole genome shotgun (WGS) entry which is preliminary data.</text>
</comment>
<sequence>MGKQTFDNMRKTLGILLLVLFIASLAAESVSAVSSVKYGSEKYDSYVRGYSEGYYKGYNDGFKDGTTGKDPRMFIMIYYGPDSGYNGGYFNGYKAGYGIGYTAGKKSYIP</sequence>
<protein>
    <submittedName>
        <fullName evidence="1">Uncharacterized protein</fullName>
    </submittedName>
</protein>
<dbReference type="EMBL" id="JAVKPK010000016">
    <property type="protein sequence ID" value="MDR7665239.1"/>
    <property type="molecule type" value="Genomic_DNA"/>
</dbReference>